<dbReference type="EMBL" id="FSRK01000001">
    <property type="protein sequence ID" value="SIO09244.1"/>
    <property type="molecule type" value="Genomic_DNA"/>
</dbReference>
<dbReference type="RefSeq" id="WP_074235077.1">
    <property type="nucleotide sequence ID" value="NZ_FSRK01000001.1"/>
</dbReference>
<evidence type="ECO:0000313" key="1">
    <source>
        <dbReference type="EMBL" id="SIO09244.1"/>
    </source>
</evidence>
<organism evidence="1 2">
    <name type="scientific">Epilithonimonas zeae</name>
    <dbReference type="NCBI Taxonomy" id="1416779"/>
    <lineage>
        <taxon>Bacteria</taxon>
        <taxon>Pseudomonadati</taxon>
        <taxon>Bacteroidota</taxon>
        <taxon>Flavobacteriia</taxon>
        <taxon>Flavobacteriales</taxon>
        <taxon>Weeksellaceae</taxon>
        <taxon>Chryseobacterium group</taxon>
        <taxon>Epilithonimonas</taxon>
    </lineage>
</organism>
<reference evidence="2" key="1">
    <citation type="submission" date="2016-11" db="EMBL/GenBank/DDBJ databases">
        <authorList>
            <person name="Varghese N."/>
            <person name="Submissions S."/>
        </authorList>
    </citation>
    <scope>NUCLEOTIDE SEQUENCE [LARGE SCALE GENOMIC DNA]</scope>
    <source>
        <strain evidence="2">DSM 27623</strain>
    </source>
</reference>
<proteinExistence type="predicted"/>
<dbReference type="AlphaFoldDB" id="A0A1N6GP16"/>
<accession>A0A1N6GP16</accession>
<gene>
    <name evidence="1" type="ORF">SAMN05444409_1961</name>
</gene>
<keyword evidence="2" id="KW-1185">Reference proteome</keyword>
<evidence type="ECO:0000313" key="2">
    <source>
        <dbReference type="Proteomes" id="UP000185207"/>
    </source>
</evidence>
<dbReference type="OrthoDB" id="1263616at2"/>
<protein>
    <submittedName>
        <fullName evidence="1">Uncharacterized protein</fullName>
    </submittedName>
</protein>
<sequence>MGDYWHYQIINTGTESEPSLGIHEVFRSTANKKVVSWTEDPIDLGGFENIESLRENLENILEAIKKHPVLLESELEKNIKEKL</sequence>
<dbReference type="Proteomes" id="UP000185207">
    <property type="component" value="Unassembled WGS sequence"/>
</dbReference>
<name>A0A1N6GP16_9FLAO</name>